<protein>
    <submittedName>
        <fullName evidence="1">Uncharacterized protein</fullName>
    </submittedName>
</protein>
<dbReference type="AlphaFoldDB" id="A0A545VGP3"/>
<gene>
    <name evidence="1" type="ORF">IF1G_00840</name>
</gene>
<accession>A0A545VGP3</accession>
<keyword evidence="2" id="KW-1185">Reference proteome</keyword>
<proteinExistence type="predicted"/>
<reference evidence="1 2" key="1">
    <citation type="journal article" date="2019" name="Appl. Microbiol. Biotechnol.">
        <title>Genome sequence of Isaria javanica and comparative genome analysis insights into family S53 peptidase evolution in fungal entomopathogens.</title>
        <authorList>
            <person name="Lin R."/>
            <person name="Zhang X."/>
            <person name="Xin B."/>
            <person name="Zou M."/>
            <person name="Gao Y."/>
            <person name="Qin F."/>
            <person name="Hu Q."/>
            <person name="Xie B."/>
            <person name="Cheng X."/>
        </authorList>
    </citation>
    <scope>NUCLEOTIDE SEQUENCE [LARGE SCALE GENOMIC DNA]</scope>
    <source>
        <strain evidence="1 2">IJ1G</strain>
    </source>
</reference>
<name>A0A545VGP3_9HYPO</name>
<dbReference type="EMBL" id="SPUK01000001">
    <property type="protein sequence ID" value="TQW00909.1"/>
    <property type="molecule type" value="Genomic_DNA"/>
</dbReference>
<sequence>MSSNHCEGVHSTSDSSDSTTQWYPVVDSIALVPIHTPCKLPANVGGTTSNSQTKRAPRKSFWPGPRLVDVTLSLSYHLLIFSTGMVGFTPVLDSFRRSANIGLSQKCLFRCGESLLTPLGFDLHPNGEGRVVPREETPGPVNNRAAISDGASQRLELCG</sequence>
<evidence type="ECO:0000313" key="1">
    <source>
        <dbReference type="EMBL" id="TQW00909.1"/>
    </source>
</evidence>
<evidence type="ECO:0000313" key="2">
    <source>
        <dbReference type="Proteomes" id="UP000315783"/>
    </source>
</evidence>
<comment type="caution">
    <text evidence="1">The sequence shown here is derived from an EMBL/GenBank/DDBJ whole genome shotgun (WGS) entry which is preliminary data.</text>
</comment>
<organism evidence="1 2">
    <name type="scientific">Cordyceps javanica</name>
    <dbReference type="NCBI Taxonomy" id="43265"/>
    <lineage>
        <taxon>Eukaryota</taxon>
        <taxon>Fungi</taxon>
        <taxon>Dikarya</taxon>
        <taxon>Ascomycota</taxon>
        <taxon>Pezizomycotina</taxon>
        <taxon>Sordariomycetes</taxon>
        <taxon>Hypocreomycetidae</taxon>
        <taxon>Hypocreales</taxon>
        <taxon>Cordycipitaceae</taxon>
        <taxon>Cordyceps</taxon>
    </lineage>
</organism>
<dbReference type="Proteomes" id="UP000315783">
    <property type="component" value="Unassembled WGS sequence"/>
</dbReference>